<protein>
    <submittedName>
        <fullName evidence="1">Uncharacterized protein</fullName>
    </submittedName>
</protein>
<keyword evidence="2" id="KW-1185">Reference proteome</keyword>
<proteinExistence type="predicted"/>
<sequence length="128" mass="14611">MDTESDQGATKTEQATVVDAETQTEEFVNKVIGQDATETEQTTVFDEETQTEEFDYLFQRPNSCSPPDIDFFDTDDKIPFYTSLPTKEILIAAFQHVAPHVPRQSTTLNNFQQFVLVLMKLRLKRLSA</sequence>
<organism evidence="1 2">
    <name type="scientific">Porites lobata</name>
    <dbReference type="NCBI Taxonomy" id="104759"/>
    <lineage>
        <taxon>Eukaryota</taxon>
        <taxon>Metazoa</taxon>
        <taxon>Cnidaria</taxon>
        <taxon>Anthozoa</taxon>
        <taxon>Hexacorallia</taxon>
        <taxon>Scleractinia</taxon>
        <taxon>Fungiina</taxon>
        <taxon>Poritidae</taxon>
        <taxon>Porites</taxon>
    </lineage>
</organism>
<name>A0ABN8MU70_9CNID</name>
<evidence type="ECO:0000313" key="1">
    <source>
        <dbReference type="EMBL" id="CAH3035624.1"/>
    </source>
</evidence>
<gene>
    <name evidence="1" type="ORF">PLOB_00031262</name>
</gene>
<dbReference type="EMBL" id="CALNXK010000004">
    <property type="protein sequence ID" value="CAH3035624.1"/>
    <property type="molecule type" value="Genomic_DNA"/>
</dbReference>
<evidence type="ECO:0000313" key="2">
    <source>
        <dbReference type="Proteomes" id="UP001159405"/>
    </source>
</evidence>
<reference evidence="1 2" key="1">
    <citation type="submission" date="2022-05" db="EMBL/GenBank/DDBJ databases">
        <authorList>
            <consortium name="Genoscope - CEA"/>
            <person name="William W."/>
        </authorList>
    </citation>
    <scope>NUCLEOTIDE SEQUENCE [LARGE SCALE GENOMIC DNA]</scope>
</reference>
<dbReference type="Proteomes" id="UP001159405">
    <property type="component" value="Unassembled WGS sequence"/>
</dbReference>
<comment type="caution">
    <text evidence="1">The sequence shown here is derived from an EMBL/GenBank/DDBJ whole genome shotgun (WGS) entry which is preliminary data.</text>
</comment>
<accession>A0ABN8MU70</accession>